<dbReference type="EMBL" id="CP033622">
    <property type="protein sequence ID" value="QIZ51178.1"/>
    <property type="molecule type" value="Genomic_DNA"/>
</dbReference>
<gene>
    <name evidence="1" type="ORF">DWG24_10580</name>
</gene>
<name>A0AAE6Z054_9GAMM</name>
<accession>A0AAE6Z054</accession>
<reference evidence="1 2" key="1">
    <citation type="submission" date="2018-11" db="EMBL/GenBank/DDBJ databases">
        <title>Complete genome sequence of Dickeya zeae strain CE1 infecting Canna edulis Ker-Gawl. in China.</title>
        <authorList>
            <person name="Zhang J."/>
            <person name="Lin B."/>
            <person name="Shen H."/>
            <person name="Jiang S."/>
            <person name="Pu X."/>
            <person name="Sun D."/>
        </authorList>
    </citation>
    <scope>NUCLEOTIDE SEQUENCE [LARGE SCALE GENOMIC DNA]</scope>
    <source>
        <strain evidence="1 2">CE1</strain>
    </source>
</reference>
<dbReference type="RefSeq" id="WP_168362490.1">
    <property type="nucleotide sequence ID" value="NZ_CP033622.1"/>
</dbReference>
<dbReference type="AlphaFoldDB" id="A0AAE6Z054"/>
<dbReference type="Proteomes" id="UP000500801">
    <property type="component" value="Chromosome"/>
</dbReference>
<evidence type="ECO:0000313" key="2">
    <source>
        <dbReference type="Proteomes" id="UP000500801"/>
    </source>
</evidence>
<organism evidence="1 2">
    <name type="scientific">Dickeya zeae</name>
    <dbReference type="NCBI Taxonomy" id="204042"/>
    <lineage>
        <taxon>Bacteria</taxon>
        <taxon>Pseudomonadati</taxon>
        <taxon>Pseudomonadota</taxon>
        <taxon>Gammaproteobacteria</taxon>
        <taxon>Enterobacterales</taxon>
        <taxon>Pectobacteriaceae</taxon>
        <taxon>Dickeya</taxon>
    </lineage>
</organism>
<protein>
    <submittedName>
        <fullName evidence="1">Uncharacterized protein</fullName>
    </submittedName>
</protein>
<proteinExistence type="predicted"/>
<sequence>MDINQLKNLIRTMNPNDFVEEYIIPKSYAHFSHDQLDYVRNKISEATGISISEDEIYVVGSANIGYGLFNKKTKSGQNYEAFREFSKFSDVDIAFASSTLFDKVWGEINSYANLQQFMPHRMNKLGDYLVYGWLRPDQFPKNVRFNYFDKWNDAVKELSREKILGRRKISGALYRDVEFIKKYQTRSIAKCKKDLELI</sequence>
<evidence type="ECO:0000313" key="1">
    <source>
        <dbReference type="EMBL" id="QIZ51178.1"/>
    </source>
</evidence>